<proteinExistence type="predicted"/>
<sequence>MRALYFTSIPYAAEDVTLALEGGATGLIVPAEHVATAASLARCDVFSGSEAVFVALNGAEDEHKALEAMKTAPLVVLRKGWEIIPVENLLAHAQSSARAQKSDLAATLALEVTSAAEAKLASGILEKGVDAVVVTKESLSGISAIAAALNLADETLSLCEAVITEVTPVGMGHRVCVDTLSRFSPGQGMLVGNSAAFTFLVNAETQHNDYVAPRPFRVNAGAVHAYALMPGDKTRYLEELRAGDDVLIVDHAGKAETAVIGRVKVEKRPMLLIKATIDGGTEGAIFLQNAETINLVRPGGDPVSVVSLAKGDKVLCRKDTAGRHFGIRITEDITEE</sequence>
<dbReference type="GO" id="GO:0009073">
    <property type="term" value="P:aromatic amino acid family biosynthetic process"/>
    <property type="evidence" value="ECO:0007669"/>
    <property type="project" value="UniProtKB-KW"/>
</dbReference>
<keyword evidence="2" id="KW-0057">Aromatic amino acid biosynthesis</keyword>
<feature type="domain" description="3-dehydroquinate synthase C-terminal" evidence="4">
    <location>
        <begin position="161"/>
        <end position="335"/>
    </location>
</feature>
<evidence type="ECO:0000259" key="4">
    <source>
        <dbReference type="Pfam" id="PF26558"/>
    </source>
</evidence>
<reference evidence="5" key="1">
    <citation type="submission" date="2016-04" db="EMBL/GenBank/DDBJ databases">
        <authorList>
            <person name="Evans L.H."/>
            <person name="Alamgir A."/>
            <person name="Owens N."/>
            <person name="Weber N.D."/>
            <person name="Virtaneva K."/>
            <person name="Barbian K."/>
            <person name="Babar A."/>
            <person name="Rosenke K."/>
        </authorList>
    </citation>
    <scope>NUCLEOTIDE SEQUENCE</scope>
    <source>
        <strain evidence="5">86</strain>
    </source>
</reference>
<gene>
    <name evidence="5" type="ORF">KL86DPRO_20468</name>
</gene>
<dbReference type="GO" id="GO:0003856">
    <property type="term" value="F:3-dehydroquinate synthase activity"/>
    <property type="evidence" value="ECO:0007669"/>
    <property type="project" value="InterPro"/>
</dbReference>
<dbReference type="EMBL" id="FLUQ01000002">
    <property type="protein sequence ID" value="SBW05325.1"/>
    <property type="molecule type" value="Genomic_DNA"/>
</dbReference>
<keyword evidence="1" id="KW-0028">Amino-acid biosynthesis</keyword>
<evidence type="ECO:0000256" key="1">
    <source>
        <dbReference type="ARBA" id="ARBA00022605"/>
    </source>
</evidence>
<evidence type="ECO:0000313" key="5">
    <source>
        <dbReference type="EMBL" id="SBW05325.1"/>
    </source>
</evidence>
<dbReference type="Pfam" id="PF01959">
    <property type="entry name" value="DHQS"/>
    <property type="match status" value="1"/>
</dbReference>
<feature type="domain" description="3-dehydroquinate synthase N-terminal" evidence="3">
    <location>
        <begin position="14"/>
        <end position="147"/>
    </location>
</feature>
<dbReference type="PANTHER" id="PTHR33563">
    <property type="match status" value="1"/>
</dbReference>
<dbReference type="InterPro" id="IPR056179">
    <property type="entry name" value="DHQS_C"/>
</dbReference>
<evidence type="ECO:0000256" key="2">
    <source>
        <dbReference type="ARBA" id="ARBA00023141"/>
    </source>
</evidence>
<evidence type="ECO:0000259" key="3">
    <source>
        <dbReference type="Pfam" id="PF01959"/>
    </source>
</evidence>
<dbReference type="PANTHER" id="PTHR33563:SF1">
    <property type="entry name" value="3-DEHYDROQUINATE SYNTHASE"/>
    <property type="match status" value="1"/>
</dbReference>
<protein>
    <submittedName>
        <fullName evidence="5">3-dehydroquinate synthase homolog</fullName>
        <ecNumber evidence="5">1.4.1.-</ecNumber>
    </submittedName>
</protein>
<dbReference type="InterPro" id="IPR002812">
    <property type="entry name" value="DHQS"/>
</dbReference>
<dbReference type="EC" id="1.4.1.-" evidence="5"/>
<dbReference type="Pfam" id="PF26558">
    <property type="entry name" value="DHQS_2nd"/>
    <property type="match status" value="1"/>
</dbReference>
<name>A0A212K1D4_9DELT</name>
<organism evidence="5">
    <name type="scientific">uncultured delta proteobacterium</name>
    <dbReference type="NCBI Taxonomy" id="34034"/>
    <lineage>
        <taxon>Bacteria</taxon>
        <taxon>Deltaproteobacteria</taxon>
        <taxon>environmental samples</taxon>
    </lineage>
</organism>
<keyword evidence="5" id="KW-0560">Oxidoreductase</keyword>
<dbReference type="GO" id="GO:0008652">
    <property type="term" value="P:amino acid biosynthetic process"/>
    <property type="evidence" value="ECO:0007669"/>
    <property type="project" value="UniProtKB-KW"/>
</dbReference>
<dbReference type="AlphaFoldDB" id="A0A212K1D4"/>
<dbReference type="GO" id="GO:0016491">
    <property type="term" value="F:oxidoreductase activity"/>
    <property type="evidence" value="ECO:0007669"/>
    <property type="project" value="UniProtKB-KW"/>
</dbReference>
<dbReference type="InterPro" id="IPR030960">
    <property type="entry name" value="DHQS/DOIS_N"/>
</dbReference>
<accession>A0A212K1D4</accession>